<dbReference type="SMART" id="SM00342">
    <property type="entry name" value="HTH_ARAC"/>
    <property type="match status" value="1"/>
</dbReference>
<dbReference type="GO" id="GO:0043565">
    <property type="term" value="F:sequence-specific DNA binding"/>
    <property type="evidence" value="ECO:0007669"/>
    <property type="project" value="InterPro"/>
</dbReference>
<proteinExistence type="predicted"/>
<evidence type="ECO:0000256" key="2">
    <source>
        <dbReference type="ARBA" id="ARBA00023125"/>
    </source>
</evidence>
<evidence type="ECO:0000259" key="4">
    <source>
        <dbReference type="PROSITE" id="PS01124"/>
    </source>
</evidence>
<dbReference type="InterPro" id="IPR018060">
    <property type="entry name" value="HTH_AraC"/>
</dbReference>
<dbReference type="EMBL" id="BHWB01000002">
    <property type="protein sequence ID" value="GCB33839.1"/>
    <property type="molecule type" value="Genomic_DNA"/>
</dbReference>
<evidence type="ECO:0000313" key="6">
    <source>
        <dbReference type="Proteomes" id="UP000288079"/>
    </source>
</evidence>
<keyword evidence="1" id="KW-0805">Transcription regulation</keyword>
<evidence type="ECO:0000313" key="5">
    <source>
        <dbReference type="EMBL" id="GCB33839.1"/>
    </source>
</evidence>
<keyword evidence="3" id="KW-0804">Transcription</keyword>
<accession>A0A401LQS6</accession>
<comment type="caution">
    <text evidence="5">The sequence shown here is derived from an EMBL/GenBank/DDBJ whole genome shotgun (WGS) entry which is preliminary data.</text>
</comment>
<keyword evidence="2" id="KW-0238">DNA-binding</keyword>
<dbReference type="InterPro" id="IPR003313">
    <property type="entry name" value="AraC-bd"/>
</dbReference>
<keyword evidence="6" id="KW-1185">Reference proteome</keyword>
<dbReference type="AlphaFoldDB" id="A0A401LQS6"/>
<evidence type="ECO:0000256" key="1">
    <source>
        <dbReference type="ARBA" id="ARBA00023015"/>
    </source>
</evidence>
<dbReference type="PANTHER" id="PTHR43280">
    <property type="entry name" value="ARAC-FAMILY TRANSCRIPTIONAL REGULATOR"/>
    <property type="match status" value="1"/>
</dbReference>
<dbReference type="Proteomes" id="UP000288079">
    <property type="component" value="Unassembled WGS sequence"/>
</dbReference>
<dbReference type="Pfam" id="PF02311">
    <property type="entry name" value="AraC_binding"/>
    <property type="match status" value="1"/>
</dbReference>
<dbReference type="InterPro" id="IPR009057">
    <property type="entry name" value="Homeodomain-like_sf"/>
</dbReference>
<dbReference type="PANTHER" id="PTHR43280:SF32">
    <property type="entry name" value="TRANSCRIPTIONAL REGULATORY PROTEIN"/>
    <property type="match status" value="1"/>
</dbReference>
<dbReference type="InterPro" id="IPR037923">
    <property type="entry name" value="HTH-like"/>
</dbReference>
<feature type="domain" description="HTH araC/xylS-type" evidence="4">
    <location>
        <begin position="171"/>
        <end position="269"/>
    </location>
</feature>
<reference evidence="5 6" key="1">
    <citation type="submission" date="2018-10" db="EMBL/GenBank/DDBJ databases">
        <title>Draft Genome Sequence of Bacteroides sp. KCTC 15687.</title>
        <authorList>
            <person name="Yu S.Y."/>
            <person name="Kim J.S."/>
            <person name="Oh B.S."/>
            <person name="Park S.H."/>
            <person name="Kang S.W."/>
            <person name="Park J.E."/>
            <person name="Choi S.H."/>
            <person name="Han K.I."/>
            <person name="Lee K.C."/>
            <person name="Eom M.K."/>
            <person name="Suh M.K."/>
            <person name="Lee D.H."/>
            <person name="Yoon H."/>
            <person name="Kim B."/>
            <person name="Yang S.J."/>
            <person name="Lee J.S."/>
            <person name="Lee J.H."/>
        </authorList>
    </citation>
    <scope>NUCLEOTIDE SEQUENCE [LARGE SCALE GENOMIC DNA]</scope>
    <source>
        <strain evidence="5 6">KCTC 15687</strain>
    </source>
</reference>
<evidence type="ECO:0000256" key="3">
    <source>
        <dbReference type="ARBA" id="ARBA00023163"/>
    </source>
</evidence>
<name>A0A401LQS6_9BACE</name>
<dbReference type="Gene3D" id="1.10.10.60">
    <property type="entry name" value="Homeodomain-like"/>
    <property type="match status" value="1"/>
</dbReference>
<dbReference type="RefSeq" id="WP_235016702.1">
    <property type="nucleotide sequence ID" value="NZ_BHWB01000002.1"/>
</dbReference>
<dbReference type="PROSITE" id="PS01124">
    <property type="entry name" value="HTH_ARAC_FAMILY_2"/>
    <property type="match status" value="1"/>
</dbReference>
<organism evidence="5 6">
    <name type="scientific">Bacteroides faecalis</name>
    <dbReference type="NCBI Taxonomy" id="2447885"/>
    <lineage>
        <taxon>Bacteria</taxon>
        <taxon>Pseudomonadati</taxon>
        <taxon>Bacteroidota</taxon>
        <taxon>Bacteroidia</taxon>
        <taxon>Bacteroidales</taxon>
        <taxon>Bacteroidaceae</taxon>
        <taxon>Bacteroides</taxon>
    </lineage>
</organism>
<dbReference type="GO" id="GO:0003700">
    <property type="term" value="F:DNA-binding transcription factor activity"/>
    <property type="evidence" value="ECO:0007669"/>
    <property type="project" value="InterPro"/>
</dbReference>
<gene>
    <name evidence="5" type="ORF">KGMB02408_07840</name>
</gene>
<dbReference type="Pfam" id="PF12833">
    <property type="entry name" value="HTH_18"/>
    <property type="match status" value="1"/>
</dbReference>
<sequence length="269" mass="31586">MIVEQKDIIVTDTLGLIRTDIEVEYLAHLLCLGGNCRFTFNGKEFELQPGDLSIVRRRSLIEKIRPSDDFRCKIIYARPCFIELSTPQSNYATKGQLSLFNNPLVHLSPEQQIICKRDFDILEQRIHDTEHRFYRETLINAMQTAILDFFDFHARFYGESDISTQNASIMNRFLSMLEEGVYREHREVSYYADRLCVTSKYLSEVSKKISGYAANYWINRYTILDISRQLRDKSLTFVQISDMFGFSSPAYFSRYVQQYLGVKPSDYRE</sequence>
<dbReference type="SUPFAM" id="SSF51215">
    <property type="entry name" value="Regulatory protein AraC"/>
    <property type="match status" value="1"/>
</dbReference>
<protein>
    <submittedName>
        <fullName evidence="5">AraC family transcriptional regulator</fullName>
    </submittedName>
</protein>
<dbReference type="SUPFAM" id="SSF46689">
    <property type="entry name" value="Homeodomain-like"/>
    <property type="match status" value="1"/>
</dbReference>